<dbReference type="Pfam" id="PF00069">
    <property type="entry name" value="Pkinase"/>
    <property type="match status" value="1"/>
</dbReference>
<evidence type="ECO:0000256" key="5">
    <source>
        <dbReference type="ARBA" id="ARBA00022777"/>
    </source>
</evidence>
<dbReference type="EC" id="2.7.10.2" evidence="1"/>
<dbReference type="PANTHER" id="PTHR11042">
    <property type="entry name" value="EUKARYOTIC TRANSLATION INITIATION FACTOR 2-ALPHA KINASE EIF2-ALPHA KINASE -RELATED"/>
    <property type="match status" value="1"/>
</dbReference>
<dbReference type="GO" id="GO:0005737">
    <property type="term" value="C:cytoplasm"/>
    <property type="evidence" value="ECO:0000318"/>
    <property type="project" value="GO_Central"/>
</dbReference>
<dbReference type="GO" id="GO:0005524">
    <property type="term" value="F:ATP binding"/>
    <property type="evidence" value="ECO:0007669"/>
    <property type="project" value="UniProtKB-KW"/>
</dbReference>
<evidence type="ECO:0000256" key="8">
    <source>
        <dbReference type="ARBA" id="ARBA00023137"/>
    </source>
</evidence>
<evidence type="ECO:0000256" key="2">
    <source>
        <dbReference type="ARBA" id="ARBA00022679"/>
    </source>
</evidence>
<dbReference type="InterPro" id="IPR050339">
    <property type="entry name" value="CC_SR_Kinase"/>
</dbReference>
<keyword evidence="7" id="KW-0460">Magnesium</keyword>
<keyword evidence="13" id="KW-1185">Reference proteome</keyword>
<dbReference type="FunFam" id="1.10.510.10:FF:000531">
    <property type="entry name" value="Wee1-like protein kinase"/>
    <property type="match status" value="1"/>
</dbReference>
<feature type="domain" description="Protein kinase" evidence="11">
    <location>
        <begin position="197"/>
        <end position="441"/>
    </location>
</feature>
<organism evidence="12 13">
    <name type="scientific">Erythranthe guttata</name>
    <name type="common">Yellow monkey flower</name>
    <name type="synonym">Mimulus guttatus</name>
    <dbReference type="NCBI Taxonomy" id="4155"/>
    <lineage>
        <taxon>Eukaryota</taxon>
        <taxon>Viridiplantae</taxon>
        <taxon>Streptophyta</taxon>
        <taxon>Embryophyta</taxon>
        <taxon>Tracheophyta</taxon>
        <taxon>Spermatophyta</taxon>
        <taxon>Magnoliopsida</taxon>
        <taxon>eudicotyledons</taxon>
        <taxon>Gunneridae</taxon>
        <taxon>Pentapetalae</taxon>
        <taxon>asterids</taxon>
        <taxon>lamiids</taxon>
        <taxon>Lamiales</taxon>
        <taxon>Phrymaceae</taxon>
        <taxon>Erythranthe</taxon>
    </lineage>
</organism>
<dbReference type="PROSITE" id="PS50011">
    <property type="entry name" value="PROTEIN_KINASE_DOM"/>
    <property type="match status" value="1"/>
</dbReference>
<dbReference type="Gene3D" id="1.10.510.10">
    <property type="entry name" value="Transferase(Phosphotransferase) domain 1"/>
    <property type="match status" value="1"/>
</dbReference>
<dbReference type="GO" id="GO:0004715">
    <property type="term" value="F:non-membrane spanning protein tyrosine kinase activity"/>
    <property type="evidence" value="ECO:0007669"/>
    <property type="project" value="UniProtKB-EC"/>
</dbReference>
<dbReference type="AlphaFoldDB" id="A0A022RJD3"/>
<proteinExistence type="inferred from homology"/>
<protein>
    <recommendedName>
        <fullName evidence="10">Wee1-like protein kinase</fullName>
        <ecNumber evidence="1">2.7.10.2</ecNumber>
    </recommendedName>
</protein>
<keyword evidence="8" id="KW-0829">Tyrosine-protein kinase</keyword>
<dbReference type="SMART" id="SM00220">
    <property type="entry name" value="S_TKc"/>
    <property type="match status" value="1"/>
</dbReference>
<dbReference type="GO" id="GO:0046872">
    <property type="term" value="F:metal ion binding"/>
    <property type="evidence" value="ECO:0007669"/>
    <property type="project" value="UniProtKB-KW"/>
</dbReference>
<evidence type="ECO:0000256" key="10">
    <source>
        <dbReference type="ARBA" id="ARBA00067836"/>
    </source>
</evidence>
<dbReference type="Proteomes" id="UP000030748">
    <property type="component" value="Unassembled WGS sequence"/>
</dbReference>
<dbReference type="GO" id="GO:0005634">
    <property type="term" value="C:nucleus"/>
    <property type="evidence" value="ECO:0000318"/>
    <property type="project" value="GO_Central"/>
</dbReference>
<evidence type="ECO:0000256" key="3">
    <source>
        <dbReference type="ARBA" id="ARBA00022723"/>
    </source>
</evidence>
<dbReference type="InterPro" id="IPR011009">
    <property type="entry name" value="Kinase-like_dom_sf"/>
</dbReference>
<dbReference type="InterPro" id="IPR008271">
    <property type="entry name" value="Ser/Thr_kinase_AS"/>
</dbReference>
<keyword evidence="6" id="KW-0067">ATP-binding</keyword>
<dbReference type="STRING" id="4155.A0A022RJD3"/>
<name>A0A022RJD3_ERYGU</name>
<keyword evidence="4" id="KW-0547">Nucleotide-binding</keyword>
<sequence>MVKGTLTNHLTMQLNLPLPSFNPSLFQKQKPLDFDADDSTIDRDFIRSQDFFCTPDYITPATNTDSSLENITCPKSPEKIKTIRSKRQKLDIDLEAPHEPIDTGHQSMVDLVEDNLWTDEMKIDKEVEWQNNHNYLSKSAVALRCRVMPPPCLKNPYLKDTSEFDADPFGNQRSKCAGFQPPAGIGGDGLSRYRTDFHEIEKIGYGNFNQVFKVLKRIDGCMYAVKHSMRQLHQDAERRKALMEVQALAALGYHENIVGYYSSWFENQQHYIQLELCEHSLSLNRLSKLFTEREALEAMYQIAKALQFIHGRGIVHLDVKPENIYVKNGVYKLGDFGCATLIDKSLAIEEGDARYMPQEILNENYENLDKVDIFSLGASIYELARGSPLPESGSHFLTLREGKLPLLPGRSIPFQNLIKVMMDANPVRRPTAKELVENPIFYRIGKNK</sequence>
<accession>A0A022RJD3</accession>
<keyword evidence="3" id="KW-0479">Metal-binding</keyword>
<evidence type="ECO:0000256" key="7">
    <source>
        <dbReference type="ARBA" id="ARBA00022842"/>
    </source>
</evidence>
<evidence type="ECO:0000256" key="4">
    <source>
        <dbReference type="ARBA" id="ARBA00022741"/>
    </source>
</evidence>
<keyword evidence="2" id="KW-0808">Transferase</keyword>
<dbReference type="InterPro" id="IPR000719">
    <property type="entry name" value="Prot_kinase_dom"/>
</dbReference>
<evidence type="ECO:0000256" key="9">
    <source>
        <dbReference type="ARBA" id="ARBA00037982"/>
    </source>
</evidence>
<evidence type="ECO:0000313" key="12">
    <source>
        <dbReference type="EMBL" id="EYU40532.1"/>
    </source>
</evidence>
<evidence type="ECO:0000313" key="13">
    <source>
        <dbReference type="Proteomes" id="UP000030748"/>
    </source>
</evidence>
<reference evidence="12 13" key="1">
    <citation type="journal article" date="2013" name="Proc. Natl. Acad. Sci. U.S.A.">
        <title>Fine-scale variation in meiotic recombination in Mimulus inferred from population shotgun sequencing.</title>
        <authorList>
            <person name="Hellsten U."/>
            <person name="Wright K.M."/>
            <person name="Jenkins J."/>
            <person name="Shu S."/>
            <person name="Yuan Y."/>
            <person name="Wessler S.R."/>
            <person name="Schmutz J."/>
            <person name="Willis J.H."/>
            <person name="Rokhsar D.S."/>
        </authorList>
    </citation>
    <scope>NUCLEOTIDE SEQUENCE [LARGE SCALE GENOMIC DNA]</scope>
    <source>
        <strain evidence="13">cv. DUN x IM62</strain>
    </source>
</reference>
<keyword evidence="5" id="KW-0418">Kinase</keyword>
<dbReference type="eggNOG" id="KOG0601">
    <property type="taxonomic scope" value="Eukaryota"/>
</dbReference>
<gene>
    <name evidence="12" type="ORF">MIMGU_mgv1a006335mg</name>
</gene>
<evidence type="ECO:0000256" key="1">
    <source>
        <dbReference type="ARBA" id="ARBA00011903"/>
    </source>
</evidence>
<dbReference type="Gene3D" id="3.30.200.20">
    <property type="entry name" value="Phosphorylase Kinase, domain 1"/>
    <property type="match status" value="1"/>
</dbReference>
<dbReference type="PANTHER" id="PTHR11042:SF185">
    <property type="entry name" value="WEE1-LIKE PROTEIN KINASE"/>
    <property type="match status" value="1"/>
</dbReference>
<dbReference type="FunFam" id="3.30.200.20:FF:000356">
    <property type="entry name" value="WEE protein kinase"/>
    <property type="match status" value="1"/>
</dbReference>
<dbReference type="GO" id="GO:0004713">
    <property type="term" value="F:protein tyrosine kinase activity"/>
    <property type="evidence" value="ECO:0000318"/>
    <property type="project" value="GO_Central"/>
</dbReference>
<dbReference type="EMBL" id="KI630401">
    <property type="protein sequence ID" value="EYU40532.1"/>
    <property type="molecule type" value="Genomic_DNA"/>
</dbReference>
<evidence type="ECO:0000259" key="11">
    <source>
        <dbReference type="PROSITE" id="PS50011"/>
    </source>
</evidence>
<dbReference type="PROSITE" id="PS00108">
    <property type="entry name" value="PROTEIN_KINASE_ST"/>
    <property type="match status" value="1"/>
</dbReference>
<comment type="similarity">
    <text evidence="9">Belongs to the protein kinase superfamily. Ser/Thr protein kinase family. GCN2 subfamily.</text>
</comment>
<evidence type="ECO:0000256" key="6">
    <source>
        <dbReference type="ARBA" id="ARBA00022840"/>
    </source>
</evidence>
<dbReference type="SUPFAM" id="SSF56112">
    <property type="entry name" value="Protein kinase-like (PK-like)"/>
    <property type="match status" value="1"/>
</dbReference>